<sequence>MGTTTPAKLLTGEHDQGQDDVAEPARPPLSAEQAREVTDGLREAMDDVRRSVAVLAARVRDAHAARVWLPLGHNSWASYCEAEFGISRAQAYRLLDVACALAAIHGAVAAGTETSRTRDTGPAAAAALD</sequence>
<gene>
    <name evidence="2" type="ORF">GCM10020367_71930</name>
</gene>
<protein>
    <recommendedName>
        <fullName evidence="4">DUF222 domain-containing protein</fullName>
    </recommendedName>
</protein>
<evidence type="ECO:0000313" key="3">
    <source>
        <dbReference type="Proteomes" id="UP001499990"/>
    </source>
</evidence>
<feature type="region of interest" description="Disordered" evidence="1">
    <location>
        <begin position="1"/>
        <end position="38"/>
    </location>
</feature>
<evidence type="ECO:0000313" key="2">
    <source>
        <dbReference type="EMBL" id="GAA3381277.1"/>
    </source>
</evidence>
<evidence type="ECO:0008006" key="4">
    <source>
        <dbReference type="Google" id="ProtNLM"/>
    </source>
</evidence>
<name>A0ABP6SP33_9ACTN</name>
<dbReference type="Proteomes" id="UP001499990">
    <property type="component" value="Unassembled WGS sequence"/>
</dbReference>
<dbReference type="RefSeq" id="WP_345045795.1">
    <property type="nucleotide sequence ID" value="NZ_BAAAYL010000003.1"/>
</dbReference>
<evidence type="ECO:0000256" key="1">
    <source>
        <dbReference type="SAM" id="MobiDB-lite"/>
    </source>
</evidence>
<dbReference type="EMBL" id="BAAAYL010000003">
    <property type="protein sequence ID" value="GAA3381277.1"/>
    <property type="molecule type" value="Genomic_DNA"/>
</dbReference>
<organism evidence="2 3">
    <name type="scientific">Streptomyces sannanensis</name>
    <dbReference type="NCBI Taxonomy" id="285536"/>
    <lineage>
        <taxon>Bacteria</taxon>
        <taxon>Bacillati</taxon>
        <taxon>Actinomycetota</taxon>
        <taxon>Actinomycetes</taxon>
        <taxon>Kitasatosporales</taxon>
        <taxon>Streptomycetaceae</taxon>
        <taxon>Streptomyces</taxon>
    </lineage>
</organism>
<keyword evidence="3" id="KW-1185">Reference proteome</keyword>
<proteinExistence type="predicted"/>
<accession>A0ABP6SP33</accession>
<reference evidence="3" key="1">
    <citation type="journal article" date="2019" name="Int. J. Syst. Evol. Microbiol.">
        <title>The Global Catalogue of Microorganisms (GCM) 10K type strain sequencing project: providing services to taxonomists for standard genome sequencing and annotation.</title>
        <authorList>
            <consortium name="The Broad Institute Genomics Platform"/>
            <consortium name="The Broad Institute Genome Sequencing Center for Infectious Disease"/>
            <person name="Wu L."/>
            <person name="Ma J."/>
        </authorList>
    </citation>
    <scope>NUCLEOTIDE SEQUENCE [LARGE SCALE GENOMIC DNA]</scope>
    <source>
        <strain evidence="3">JCM 9651</strain>
    </source>
</reference>
<feature type="region of interest" description="Disordered" evidence="1">
    <location>
        <begin position="110"/>
        <end position="129"/>
    </location>
</feature>
<comment type="caution">
    <text evidence="2">The sequence shown here is derived from an EMBL/GenBank/DDBJ whole genome shotgun (WGS) entry which is preliminary data.</text>
</comment>